<comment type="caution">
    <text evidence="1">The sequence shown here is derived from an EMBL/GenBank/DDBJ whole genome shotgun (WGS) entry which is preliminary data.</text>
</comment>
<evidence type="ECO:0000313" key="2">
    <source>
        <dbReference type="Proteomes" id="UP001377168"/>
    </source>
</evidence>
<organism evidence="1 2">
    <name type="scientific">Streptomyces achmelvichensis</name>
    <dbReference type="NCBI Taxonomy" id="3134111"/>
    <lineage>
        <taxon>Bacteria</taxon>
        <taxon>Bacillati</taxon>
        <taxon>Actinomycetota</taxon>
        <taxon>Actinomycetes</taxon>
        <taxon>Kitasatosporales</taxon>
        <taxon>Streptomycetaceae</taxon>
        <taxon>Streptomyces</taxon>
    </lineage>
</organism>
<name>A0ACC6PWB5_9ACTN</name>
<protein>
    <submittedName>
        <fullName evidence="1">Uncharacterized protein</fullName>
    </submittedName>
</protein>
<dbReference type="EMBL" id="JBBKAJ010000022">
    <property type="protein sequence ID" value="MEJ8635608.1"/>
    <property type="molecule type" value="Genomic_DNA"/>
</dbReference>
<evidence type="ECO:0000313" key="1">
    <source>
        <dbReference type="EMBL" id="MEJ8635608.1"/>
    </source>
</evidence>
<keyword evidence="2" id="KW-1185">Reference proteome</keyword>
<sequence>MSQYATAIQAAAQEHEHFGPSGHDIRRPVRVHAVQWPDPDGTEWVEARTMCGQPASDMEQTAHTAPDPATWHAPRWSGLTCDGCDVAVRSATTGAPSATG</sequence>
<gene>
    <name evidence="1" type="ORF">WKI67_19715</name>
</gene>
<reference evidence="1" key="1">
    <citation type="submission" date="2024-03" db="EMBL/GenBank/DDBJ databases">
        <title>Novel Streptomyces species of biotechnological and ecological value are a feature of Machair soil.</title>
        <authorList>
            <person name="Prole J.R."/>
            <person name="Goodfellow M."/>
            <person name="Allenby N."/>
            <person name="Ward A.C."/>
        </authorList>
    </citation>
    <scope>NUCLEOTIDE SEQUENCE</scope>
    <source>
        <strain evidence="1">MS2.AVA.5</strain>
    </source>
</reference>
<dbReference type="Proteomes" id="UP001377168">
    <property type="component" value="Unassembled WGS sequence"/>
</dbReference>
<accession>A0ACC6PWB5</accession>
<proteinExistence type="predicted"/>